<evidence type="ECO:0000313" key="2">
    <source>
        <dbReference type="EMBL" id="MCP3731809.1"/>
    </source>
</evidence>
<evidence type="ECO:0000259" key="1">
    <source>
        <dbReference type="Pfam" id="PF20557"/>
    </source>
</evidence>
<keyword evidence="3" id="KW-1185">Reference proteome</keyword>
<evidence type="ECO:0000313" key="3">
    <source>
        <dbReference type="Proteomes" id="UP001139451"/>
    </source>
</evidence>
<feature type="domain" description="Putative DnaT-like" evidence="1">
    <location>
        <begin position="5"/>
        <end position="105"/>
    </location>
</feature>
<organism evidence="2 3">
    <name type="scientific">Sphingomonas tagetis</name>
    <dbReference type="NCBI Taxonomy" id="2949092"/>
    <lineage>
        <taxon>Bacteria</taxon>
        <taxon>Pseudomonadati</taxon>
        <taxon>Pseudomonadota</taxon>
        <taxon>Alphaproteobacteria</taxon>
        <taxon>Sphingomonadales</taxon>
        <taxon>Sphingomonadaceae</taxon>
        <taxon>Sphingomonas</taxon>
    </lineage>
</organism>
<dbReference type="RefSeq" id="WP_254294719.1">
    <property type="nucleotide sequence ID" value="NZ_JAMLDX010000012.1"/>
</dbReference>
<sequence length="155" mass="16645">MILPTAGTNSYVTIEAANALAGERLFASAWNAASGDARAQALMTATALLDRLQWQGRKAVSSQPLAWPRIDDRCSEGYPLATEIPAPIAAATVELAIHLLATGELPGGPAIMQRMLGDSMVMHFAHVADELPKHVRRLIEPFLRSSSANIAEVRF</sequence>
<dbReference type="Proteomes" id="UP001139451">
    <property type="component" value="Unassembled WGS sequence"/>
</dbReference>
<comment type="caution">
    <text evidence="2">The sequence shown here is derived from an EMBL/GenBank/DDBJ whole genome shotgun (WGS) entry which is preliminary data.</text>
</comment>
<dbReference type="EMBL" id="JAMLDX010000012">
    <property type="protein sequence ID" value="MCP3731809.1"/>
    <property type="molecule type" value="Genomic_DNA"/>
</dbReference>
<proteinExistence type="predicted"/>
<protein>
    <recommendedName>
        <fullName evidence="1">Putative DnaT-like domain-containing protein</fullName>
    </recommendedName>
</protein>
<dbReference type="InterPro" id="IPR046787">
    <property type="entry name" value="DnaT_2"/>
</dbReference>
<dbReference type="Pfam" id="PF20557">
    <property type="entry name" value="DnaT_2"/>
    <property type="match status" value="1"/>
</dbReference>
<dbReference type="AlphaFoldDB" id="A0A9X2HQM1"/>
<reference evidence="2" key="1">
    <citation type="submission" date="2022-05" db="EMBL/GenBank/DDBJ databases">
        <title>Sphingomonas sp. strain MG17 Genome sequencing and assembly.</title>
        <authorList>
            <person name="Kim I."/>
        </authorList>
    </citation>
    <scope>NUCLEOTIDE SEQUENCE</scope>
    <source>
        <strain evidence="2">MG17</strain>
    </source>
</reference>
<name>A0A9X2HQM1_9SPHN</name>
<accession>A0A9X2HQM1</accession>
<gene>
    <name evidence="2" type="ORF">M9978_15395</name>
</gene>